<dbReference type="RefSeq" id="WP_213237798.1">
    <property type="nucleotide sequence ID" value="NZ_JAHBCL010000028.1"/>
</dbReference>
<dbReference type="PANTHER" id="PTHR13748:SF62">
    <property type="entry name" value="COBW DOMAIN-CONTAINING PROTEIN"/>
    <property type="match status" value="1"/>
</dbReference>
<dbReference type="PANTHER" id="PTHR13748">
    <property type="entry name" value="COBW-RELATED"/>
    <property type="match status" value="1"/>
</dbReference>
<dbReference type="InterPro" id="IPR003495">
    <property type="entry name" value="CobW/HypB/UreG_nucleotide-bd"/>
</dbReference>
<proteinExistence type="predicted"/>
<evidence type="ECO:0000313" key="3">
    <source>
        <dbReference type="EMBL" id="MBS7527936.1"/>
    </source>
</evidence>
<name>A0ABS5PS86_9FIRM</name>
<feature type="domain" description="CobW/HypB/UreG nucleotide-binding" evidence="1">
    <location>
        <begin position="6"/>
        <end position="183"/>
    </location>
</feature>
<dbReference type="Pfam" id="PF02492">
    <property type="entry name" value="cobW"/>
    <property type="match status" value="1"/>
</dbReference>
<evidence type="ECO:0000259" key="1">
    <source>
        <dbReference type="Pfam" id="PF02492"/>
    </source>
</evidence>
<dbReference type="EMBL" id="JAHBCL010000028">
    <property type="protein sequence ID" value="MBS7527936.1"/>
    <property type="molecule type" value="Genomic_DNA"/>
</dbReference>
<dbReference type="InterPro" id="IPR051316">
    <property type="entry name" value="Zinc-reg_GTPase_activator"/>
</dbReference>
<dbReference type="Proteomes" id="UP000746471">
    <property type="component" value="Unassembled WGS sequence"/>
</dbReference>
<sequence length="340" mass="38180">MIKIDIVSGFLGAGKTTLLQKLVEDGYPGEKLALLENEYGDFSIDSAFLRKQKIEVTNLLSGCICCSLSDDFRASLITIIEWIRPDHILIEPSGVAKLSDIIDSVLSLSESSDLPVRTQLDGVVAVVDATKINGMLDAYKAVLYNQINYSGCIILSRTEDIDRESLDCCVNTIRAINQKAIIITTPWDQLSSDQIRRAMYFDHSHYVRAEDLLTSEHEAYAEKADNHHSHEHNHEHYHEHHHEHQNHDFAEDLFNTVGLETAQTFTKDRLIQIMKALDHASGNVLRAKGLVSSETGSWYEFDYVPTEHTVRIGSPETIGKICVIGEALVRGEIENLFLSM</sequence>
<protein>
    <submittedName>
        <fullName evidence="3">GTP-binding protein</fullName>
    </submittedName>
</protein>
<dbReference type="Gene3D" id="3.40.50.300">
    <property type="entry name" value="P-loop containing nucleotide triphosphate hydrolases"/>
    <property type="match status" value="1"/>
</dbReference>
<gene>
    <name evidence="3" type="ORF">KHM83_14720</name>
</gene>
<evidence type="ECO:0000313" key="4">
    <source>
        <dbReference type="Proteomes" id="UP000746471"/>
    </source>
</evidence>
<feature type="domain" description="CobW C-terminal" evidence="2">
    <location>
        <begin position="255"/>
        <end position="338"/>
    </location>
</feature>
<keyword evidence="4" id="KW-1185">Reference proteome</keyword>
<reference evidence="3 4" key="1">
    <citation type="submission" date="2021-05" db="EMBL/GenBank/DDBJ databases">
        <title>Fusibacter ferrireducens sp. nov., an anaerobic, sulfur- and Fe-reducing bacterium isolated from the mangrove sediment.</title>
        <authorList>
            <person name="Qiu D."/>
        </authorList>
    </citation>
    <scope>NUCLEOTIDE SEQUENCE [LARGE SCALE GENOMIC DNA]</scope>
    <source>
        <strain evidence="3 4">DSM 12116</strain>
    </source>
</reference>
<accession>A0ABS5PS86</accession>
<dbReference type="SUPFAM" id="SSF52540">
    <property type="entry name" value="P-loop containing nucleoside triphosphate hydrolases"/>
    <property type="match status" value="1"/>
</dbReference>
<dbReference type="InterPro" id="IPR027417">
    <property type="entry name" value="P-loop_NTPase"/>
</dbReference>
<dbReference type="InterPro" id="IPR011629">
    <property type="entry name" value="CobW-like_C"/>
</dbReference>
<organism evidence="3 4">
    <name type="scientific">Fusibacter paucivorans</name>
    <dbReference type="NCBI Taxonomy" id="76009"/>
    <lineage>
        <taxon>Bacteria</taxon>
        <taxon>Bacillati</taxon>
        <taxon>Bacillota</taxon>
        <taxon>Clostridia</taxon>
        <taxon>Eubacteriales</taxon>
        <taxon>Eubacteriales Family XII. Incertae Sedis</taxon>
        <taxon>Fusibacter</taxon>
    </lineage>
</organism>
<comment type="caution">
    <text evidence="3">The sequence shown here is derived from an EMBL/GenBank/DDBJ whole genome shotgun (WGS) entry which is preliminary data.</text>
</comment>
<dbReference type="CDD" id="cd03112">
    <property type="entry name" value="CobW-like"/>
    <property type="match status" value="1"/>
</dbReference>
<evidence type="ECO:0000259" key="2">
    <source>
        <dbReference type="Pfam" id="PF07683"/>
    </source>
</evidence>
<dbReference type="Pfam" id="PF07683">
    <property type="entry name" value="CobW_C"/>
    <property type="match status" value="1"/>
</dbReference>